<organism evidence="1 2">
    <name type="scientific">Protopolystoma xenopodis</name>
    <dbReference type="NCBI Taxonomy" id="117903"/>
    <lineage>
        <taxon>Eukaryota</taxon>
        <taxon>Metazoa</taxon>
        <taxon>Spiralia</taxon>
        <taxon>Lophotrochozoa</taxon>
        <taxon>Platyhelminthes</taxon>
        <taxon>Monogenea</taxon>
        <taxon>Polyopisthocotylea</taxon>
        <taxon>Polystomatidea</taxon>
        <taxon>Polystomatidae</taxon>
        <taxon>Protopolystoma</taxon>
    </lineage>
</organism>
<reference evidence="1" key="1">
    <citation type="submission" date="2018-11" db="EMBL/GenBank/DDBJ databases">
        <authorList>
            <consortium name="Pathogen Informatics"/>
        </authorList>
    </citation>
    <scope>NUCLEOTIDE SEQUENCE</scope>
</reference>
<proteinExistence type="predicted"/>
<evidence type="ECO:0000313" key="2">
    <source>
        <dbReference type="Proteomes" id="UP000784294"/>
    </source>
</evidence>
<evidence type="ECO:0000313" key="1">
    <source>
        <dbReference type="EMBL" id="VEL36610.1"/>
    </source>
</evidence>
<dbReference type="EMBL" id="CAAALY010252719">
    <property type="protein sequence ID" value="VEL36610.1"/>
    <property type="molecule type" value="Genomic_DNA"/>
</dbReference>
<sequence length="66" mass="7270">MKTVLSNVDLFPLEEEEDEAALYSRLSAARATALPIVRDAIKASRACVLLLTVKQYLKDVYGITDA</sequence>
<keyword evidence="2" id="KW-1185">Reference proteome</keyword>
<comment type="caution">
    <text evidence="1">The sequence shown here is derived from an EMBL/GenBank/DDBJ whole genome shotgun (WGS) entry which is preliminary data.</text>
</comment>
<protein>
    <submittedName>
        <fullName evidence="1">Uncharacterized protein</fullName>
    </submittedName>
</protein>
<dbReference type="Proteomes" id="UP000784294">
    <property type="component" value="Unassembled WGS sequence"/>
</dbReference>
<dbReference type="OrthoDB" id="418242at2759"/>
<name>A0A3S5CP19_9PLAT</name>
<gene>
    <name evidence="1" type="ORF">PXEA_LOCUS30050</name>
</gene>
<dbReference type="AlphaFoldDB" id="A0A3S5CP19"/>
<accession>A0A3S5CP19</accession>